<dbReference type="EC" id="2.7.7.49" evidence="1"/>
<dbReference type="GO" id="GO:0004519">
    <property type="term" value="F:endonuclease activity"/>
    <property type="evidence" value="ECO:0007669"/>
    <property type="project" value="UniProtKB-KW"/>
</dbReference>
<dbReference type="InterPro" id="IPR036397">
    <property type="entry name" value="RNaseH_sf"/>
</dbReference>
<reference evidence="10" key="1">
    <citation type="journal article" date="2020" name="J Insects Food Feed">
        <title>The yellow mealworm (Tenebrio molitor) genome: a resource for the emerging insects as food and feed industry.</title>
        <authorList>
            <person name="Eriksson T."/>
            <person name="Andere A."/>
            <person name="Kelstrup H."/>
            <person name="Emery V."/>
            <person name="Picard C."/>
        </authorList>
    </citation>
    <scope>NUCLEOTIDE SEQUENCE</scope>
    <source>
        <strain evidence="10">Stoneville</strain>
        <tissue evidence="10">Whole head</tissue>
    </source>
</reference>
<evidence type="ECO:0000313" key="11">
    <source>
        <dbReference type="Proteomes" id="UP000719412"/>
    </source>
</evidence>
<dbReference type="GO" id="GO:0003964">
    <property type="term" value="F:RNA-directed DNA polymerase activity"/>
    <property type="evidence" value="ECO:0007669"/>
    <property type="project" value="UniProtKB-KW"/>
</dbReference>
<dbReference type="PANTHER" id="PTHR37984">
    <property type="entry name" value="PROTEIN CBG26694"/>
    <property type="match status" value="1"/>
</dbReference>
<dbReference type="Proteomes" id="UP000719412">
    <property type="component" value="Unassembled WGS sequence"/>
</dbReference>
<keyword evidence="6" id="KW-0378">Hydrolase</keyword>
<dbReference type="InterPro" id="IPR041588">
    <property type="entry name" value="Integrase_H2C2"/>
</dbReference>
<dbReference type="InterPro" id="IPR050951">
    <property type="entry name" value="Retrovirus_Pol_polyprotein"/>
</dbReference>
<dbReference type="InterPro" id="IPR012337">
    <property type="entry name" value="RNaseH-like_sf"/>
</dbReference>
<dbReference type="Gene3D" id="1.10.340.70">
    <property type="match status" value="1"/>
</dbReference>
<evidence type="ECO:0000256" key="6">
    <source>
        <dbReference type="ARBA" id="ARBA00022801"/>
    </source>
</evidence>
<evidence type="ECO:0000256" key="1">
    <source>
        <dbReference type="ARBA" id="ARBA00012493"/>
    </source>
</evidence>
<dbReference type="SUPFAM" id="SSF56672">
    <property type="entry name" value="DNA/RNA polymerases"/>
    <property type="match status" value="1"/>
</dbReference>
<keyword evidence="4" id="KW-0540">Nuclease</keyword>
<keyword evidence="11" id="KW-1185">Reference proteome</keyword>
<dbReference type="PANTHER" id="PTHR37984:SF5">
    <property type="entry name" value="PROTEIN NYNRIN-LIKE"/>
    <property type="match status" value="1"/>
</dbReference>
<proteinExistence type="predicted"/>
<sequence length="552" mass="62787">MAGPTKYHSNEQECLALVWGIRKYRPYLEDRRFLVRTENKALTWLQSAKNGKAKLTRWALELQQYNFGLEHCPGKENELPDFLSRNPEAQEPNHPLDADDTERLLPPERRADSLRPTACPADIAHDGRTAPLTEGTNINGADEPDIALAGEVRAAQQREPHTQELISLRRKLDHDPPVGDWHYGFKENYNVVNGELRFGSTAKLYVPDVVRQRVIFEHHDIPLVGHPGGEETHRSVSESYYWLTNQRDLMSYVKKLPVVCPVQETPKSTKCPAPTKAAPTSIRNQRLRHHGTLSRNTAGWIEAYPLPRTNATTLVSLLEDDVFVRFGYPQTIITDNGKQFNCRRWVRACQRWRVRRWTTATYAPRQNPTERRNQELKKALRLHLHDQLDHEWDCSILNVLFAIRRRRNAATGASPSKILYGQDLPYPGSWDAPATIAPLVSKQQIRADARSLTKLDTWRSADRSPLSQAGVPFQPKWTGPHRVLRRLGEADMYLVNLGNRVVKCHVDRLRSAPPCRLVGKPGGTLRRPISVKLLTTGRWALRSSSGKGLVAP</sequence>
<accession>A0A8J6HDF5</accession>
<gene>
    <name evidence="10" type="ORF">GEV33_010363</name>
</gene>
<keyword evidence="3" id="KW-0548">Nucleotidyltransferase</keyword>
<evidence type="ECO:0000256" key="4">
    <source>
        <dbReference type="ARBA" id="ARBA00022722"/>
    </source>
</evidence>
<dbReference type="AlphaFoldDB" id="A0A8J6HDF5"/>
<evidence type="ECO:0000259" key="9">
    <source>
        <dbReference type="PROSITE" id="PS50994"/>
    </source>
</evidence>
<dbReference type="PROSITE" id="PS50994">
    <property type="entry name" value="INTEGRASE"/>
    <property type="match status" value="1"/>
</dbReference>
<feature type="region of interest" description="Disordered" evidence="8">
    <location>
        <begin position="78"/>
        <end position="142"/>
    </location>
</feature>
<dbReference type="EMBL" id="JABDTM020026062">
    <property type="protein sequence ID" value="KAH0812428.1"/>
    <property type="molecule type" value="Genomic_DNA"/>
</dbReference>
<keyword evidence="2" id="KW-0808">Transferase</keyword>
<dbReference type="Gene3D" id="3.30.420.10">
    <property type="entry name" value="Ribonuclease H-like superfamily/Ribonuclease H"/>
    <property type="match status" value="1"/>
</dbReference>
<dbReference type="GO" id="GO:0042575">
    <property type="term" value="C:DNA polymerase complex"/>
    <property type="evidence" value="ECO:0007669"/>
    <property type="project" value="UniProtKB-ARBA"/>
</dbReference>
<keyword evidence="5" id="KW-0255">Endonuclease</keyword>
<dbReference type="Pfam" id="PF17921">
    <property type="entry name" value="Integrase_H2C2"/>
    <property type="match status" value="1"/>
</dbReference>
<evidence type="ECO:0000313" key="10">
    <source>
        <dbReference type="EMBL" id="KAH0812428.1"/>
    </source>
</evidence>
<dbReference type="CDD" id="cd09274">
    <property type="entry name" value="RNase_HI_RT_Ty3"/>
    <property type="match status" value="1"/>
</dbReference>
<feature type="domain" description="Integrase catalytic" evidence="9">
    <location>
        <begin position="262"/>
        <end position="423"/>
    </location>
</feature>
<keyword evidence="7" id="KW-0695">RNA-directed DNA polymerase</keyword>
<dbReference type="GO" id="GO:0003676">
    <property type="term" value="F:nucleic acid binding"/>
    <property type="evidence" value="ECO:0007669"/>
    <property type="project" value="InterPro"/>
</dbReference>
<evidence type="ECO:0000256" key="8">
    <source>
        <dbReference type="SAM" id="MobiDB-lite"/>
    </source>
</evidence>
<evidence type="ECO:0000256" key="3">
    <source>
        <dbReference type="ARBA" id="ARBA00022695"/>
    </source>
</evidence>
<dbReference type="InterPro" id="IPR043502">
    <property type="entry name" value="DNA/RNA_pol_sf"/>
</dbReference>
<evidence type="ECO:0000256" key="7">
    <source>
        <dbReference type="ARBA" id="ARBA00022918"/>
    </source>
</evidence>
<comment type="caution">
    <text evidence="10">The sequence shown here is derived from an EMBL/GenBank/DDBJ whole genome shotgun (WGS) entry which is preliminary data.</text>
</comment>
<dbReference type="InterPro" id="IPR001584">
    <property type="entry name" value="Integrase_cat-core"/>
</dbReference>
<evidence type="ECO:0000256" key="5">
    <source>
        <dbReference type="ARBA" id="ARBA00022759"/>
    </source>
</evidence>
<organism evidence="10 11">
    <name type="scientific">Tenebrio molitor</name>
    <name type="common">Yellow mealworm beetle</name>
    <dbReference type="NCBI Taxonomy" id="7067"/>
    <lineage>
        <taxon>Eukaryota</taxon>
        <taxon>Metazoa</taxon>
        <taxon>Ecdysozoa</taxon>
        <taxon>Arthropoda</taxon>
        <taxon>Hexapoda</taxon>
        <taxon>Insecta</taxon>
        <taxon>Pterygota</taxon>
        <taxon>Neoptera</taxon>
        <taxon>Endopterygota</taxon>
        <taxon>Coleoptera</taxon>
        <taxon>Polyphaga</taxon>
        <taxon>Cucujiformia</taxon>
        <taxon>Tenebrionidae</taxon>
        <taxon>Tenebrio</taxon>
    </lineage>
</organism>
<dbReference type="SUPFAM" id="SSF53098">
    <property type="entry name" value="Ribonuclease H-like"/>
    <property type="match status" value="1"/>
</dbReference>
<dbReference type="GO" id="GO:0015074">
    <property type="term" value="P:DNA integration"/>
    <property type="evidence" value="ECO:0007669"/>
    <property type="project" value="InterPro"/>
</dbReference>
<dbReference type="InterPro" id="IPR041373">
    <property type="entry name" value="RT_RNaseH"/>
</dbReference>
<name>A0A8J6HDF5_TENMO</name>
<dbReference type="GO" id="GO:0016787">
    <property type="term" value="F:hydrolase activity"/>
    <property type="evidence" value="ECO:0007669"/>
    <property type="project" value="UniProtKB-KW"/>
</dbReference>
<evidence type="ECO:0000256" key="2">
    <source>
        <dbReference type="ARBA" id="ARBA00022679"/>
    </source>
</evidence>
<reference evidence="10" key="2">
    <citation type="submission" date="2021-08" db="EMBL/GenBank/DDBJ databases">
        <authorList>
            <person name="Eriksson T."/>
        </authorList>
    </citation>
    <scope>NUCLEOTIDE SEQUENCE</scope>
    <source>
        <strain evidence="10">Stoneville</strain>
        <tissue evidence="10">Whole head</tissue>
    </source>
</reference>
<feature type="compositionally biased region" description="Basic and acidic residues" evidence="8">
    <location>
        <begin position="94"/>
        <end position="113"/>
    </location>
</feature>
<dbReference type="Pfam" id="PF17917">
    <property type="entry name" value="RT_RNaseH"/>
    <property type="match status" value="1"/>
</dbReference>
<protein>
    <recommendedName>
        <fullName evidence="1">RNA-directed DNA polymerase</fullName>
        <ecNumber evidence="1">2.7.7.49</ecNumber>
    </recommendedName>
</protein>